<gene>
    <name evidence="2" type="ORF">M8542_10350</name>
</gene>
<dbReference type="PANTHER" id="PTHR46082">
    <property type="entry name" value="ATP/GTP-BINDING PROTEIN-RELATED"/>
    <property type="match status" value="1"/>
</dbReference>
<dbReference type="InterPro" id="IPR053137">
    <property type="entry name" value="NLR-like"/>
</dbReference>
<sequence>MSHRPEVPPEGGTANHVAGDVSGSLVQAGVVNGNFHFHPQPRRVVALPYRAGVAPQPAAAFQERAGTTHLLVQALASGNASVLTGQHGVHTGVVSGLGGVGKTQVALDYAQRVWAAGEVDVWLWITAGSREAIVSGYARLAADLTGVEDSDPELGARRLLEWLATGSARWLIVLDDLQNPADLRGLWPPAVPDGRVVVTTRRRDAALRGHGRCLVEVGVFTPVEAEGYLRAALAHQPLLADGAAELAAELGYLPLALAQAAAYMLDRSLACTGYRERWNSRRRSLASLLPEPDGLPDEHRATVAATWSLSVEQANRLEPAGIAGTLLEVAGVLDPNGIPAALFTTSAITELLARRTGGEIDAEQARDGLGCLHRLNLITLDPHSDTRTVRVHALVQRATREALPSHHYASLTDAAAEALLAIWPNPERDTALGQVLCANTEVLAAAAGEHLWKPHAHPVLFRVGNSLGGRGLAAEARCYFLRLHTTATKQLGPDHPQTLTTRSRLARWRAEAGDPAGAAAETEQVLADRLRVLGPEHRDTLAARHDLARWRGVAGDPAGSVAALERLLEDLVRVLGRDHLETLTARANAAHLRGEAGDPAGAAAATEQLLDDLVRVLGRDHRNTLAARNNLARWRGAAGDPAGAVAATEQLLADRLRVLGPDHPNTLTTRHNLAHWQGAAGDPAAAVAAFEQLLTDRLRVLGPDHPQTLTTRHGLAGSQGRAGDPAAAAAAFEQLLTDRMRVQGPDHPDTLTARSNLVRWRGEAGDPAAAAAAAGQLLTDRLRVLGPDHPHTLTTRHSLAHWRGVAGDPAAAAAAFEQLLTDRMRVLGPDHPETLTTRRNLAYWRARLSESQPS</sequence>
<evidence type="ECO:0000259" key="1">
    <source>
        <dbReference type="Pfam" id="PF00931"/>
    </source>
</evidence>
<dbReference type="AlphaFoldDB" id="A0A9X2N9S9"/>
<dbReference type="PANTHER" id="PTHR46082:SF6">
    <property type="entry name" value="AAA+ ATPASE DOMAIN-CONTAINING PROTEIN-RELATED"/>
    <property type="match status" value="1"/>
</dbReference>
<evidence type="ECO:0000313" key="2">
    <source>
        <dbReference type="EMBL" id="MCR6483216.1"/>
    </source>
</evidence>
<name>A0A9X2N9S9_9PSEU</name>
<reference evidence="2" key="1">
    <citation type="submission" date="2022-06" db="EMBL/GenBank/DDBJ databases">
        <title>Amycolatopsis iheyaensis sp. nov., a new species of the genus Amycolatopsis isolated from soil in Iheya island, Japan.</title>
        <authorList>
            <person name="Ngamcharungchit C."/>
            <person name="Kanto H."/>
            <person name="Take A."/>
            <person name="Intra B."/>
            <person name="Matsumoto A."/>
            <person name="Panbangred W."/>
            <person name="Inahashi Y."/>
        </authorList>
    </citation>
    <scope>NUCLEOTIDE SEQUENCE</scope>
    <source>
        <strain evidence="2">OK19-0408</strain>
    </source>
</reference>
<dbReference type="Pfam" id="PF13374">
    <property type="entry name" value="TPR_10"/>
    <property type="match status" value="4"/>
</dbReference>
<dbReference type="Gene3D" id="3.40.50.300">
    <property type="entry name" value="P-loop containing nucleotide triphosphate hydrolases"/>
    <property type="match status" value="1"/>
</dbReference>
<proteinExistence type="predicted"/>
<comment type="caution">
    <text evidence="2">The sequence shown here is derived from an EMBL/GenBank/DDBJ whole genome shotgun (WGS) entry which is preliminary data.</text>
</comment>
<accession>A0A9X2N9S9</accession>
<dbReference type="RefSeq" id="WP_257919843.1">
    <property type="nucleotide sequence ID" value="NZ_JAMXQV010000004.1"/>
</dbReference>
<dbReference type="InterPro" id="IPR011990">
    <property type="entry name" value="TPR-like_helical_dom_sf"/>
</dbReference>
<dbReference type="InterPro" id="IPR027417">
    <property type="entry name" value="P-loop_NTPase"/>
</dbReference>
<dbReference type="Pfam" id="PF00931">
    <property type="entry name" value="NB-ARC"/>
    <property type="match status" value="1"/>
</dbReference>
<keyword evidence="3" id="KW-1185">Reference proteome</keyword>
<protein>
    <submittedName>
        <fullName evidence="2">Tetratricopeptide repeat protein</fullName>
    </submittedName>
</protein>
<feature type="domain" description="NB-ARC" evidence="1">
    <location>
        <begin position="93"/>
        <end position="208"/>
    </location>
</feature>
<dbReference type="GO" id="GO:0043531">
    <property type="term" value="F:ADP binding"/>
    <property type="evidence" value="ECO:0007669"/>
    <property type="project" value="InterPro"/>
</dbReference>
<dbReference type="SUPFAM" id="SSF48452">
    <property type="entry name" value="TPR-like"/>
    <property type="match status" value="3"/>
</dbReference>
<dbReference type="Proteomes" id="UP001144096">
    <property type="component" value="Unassembled WGS sequence"/>
</dbReference>
<organism evidence="2 3">
    <name type="scientific">Amycolatopsis iheyensis</name>
    <dbReference type="NCBI Taxonomy" id="2945988"/>
    <lineage>
        <taxon>Bacteria</taxon>
        <taxon>Bacillati</taxon>
        <taxon>Actinomycetota</taxon>
        <taxon>Actinomycetes</taxon>
        <taxon>Pseudonocardiales</taxon>
        <taxon>Pseudonocardiaceae</taxon>
        <taxon>Amycolatopsis</taxon>
    </lineage>
</organism>
<evidence type="ECO:0000313" key="3">
    <source>
        <dbReference type="Proteomes" id="UP001144096"/>
    </source>
</evidence>
<dbReference type="SUPFAM" id="SSF52540">
    <property type="entry name" value="P-loop containing nucleoside triphosphate hydrolases"/>
    <property type="match status" value="1"/>
</dbReference>
<dbReference type="EMBL" id="JAMXQV010000004">
    <property type="protein sequence ID" value="MCR6483216.1"/>
    <property type="molecule type" value="Genomic_DNA"/>
</dbReference>
<dbReference type="InterPro" id="IPR002182">
    <property type="entry name" value="NB-ARC"/>
</dbReference>
<dbReference type="Gene3D" id="1.25.40.10">
    <property type="entry name" value="Tetratricopeptide repeat domain"/>
    <property type="match status" value="2"/>
</dbReference>
<dbReference type="Pfam" id="PF13424">
    <property type="entry name" value="TPR_12"/>
    <property type="match status" value="1"/>
</dbReference>